<protein>
    <submittedName>
        <fullName evidence="1">Uncharacterized protein</fullName>
    </submittedName>
</protein>
<proteinExistence type="predicted"/>
<evidence type="ECO:0000313" key="2">
    <source>
        <dbReference type="Proteomes" id="UP000003880"/>
    </source>
</evidence>
<gene>
    <name evidence="1" type="ORF">CIT292_08607</name>
</gene>
<dbReference type="HOGENOM" id="CLU_3133894_0_0_6"/>
<dbReference type="Proteomes" id="UP000003880">
    <property type="component" value="Unassembled WGS sequence"/>
</dbReference>
<name>D4BDN9_9ENTR</name>
<organism evidence="1 2">
    <name type="scientific">Citrobacter youngae ATCC 29220</name>
    <dbReference type="NCBI Taxonomy" id="500640"/>
    <lineage>
        <taxon>Bacteria</taxon>
        <taxon>Pseudomonadati</taxon>
        <taxon>Pseudomonadota</taxon>
        <taxon>Gammaproteobacteria</taxon>
        <taxon>Enterobacterales</taxon>
        <taxon>Enterobacteriaceae</taxon>
        <taxon>Citrobacter</taxon>
        <taxon>Citrobacter freundii complex</taxon>
    </lineage>
</organism>
<evidence type="ECO:0000313" key="1">
    <source>
        <dbReference type="EMBL" id="EFE08088.1"/>
    </source>
</evidence>
<comment type="caution">
    <text evidence="1">The sequence shown here is derived from an EMBL/GenBank/DDBJ whole genome shotgun (WGS) entry which is preliminary data.</text>
</comment>
<sequence length="49" mass="5700">MRLRIPLSPLTASIKHAKRGVDTAKHWFLVRQISIISRNLIHPQFINKP</sequence>
<accession>D4BDN9</accession>
<dbReference type="AlphaFoldDB" id="D4BDN9"/>
<reference evidence="1 2" key="1">
    <citation type="submission" date="2010-02" db="EMBL/GenBank/DDBJ databases">
        <authorList>
            <person name="Weinstock G."/>
            <person name="Sodergren E."/>
            <person name="Clifton S."/>
            <person name="Fulton L."/>
            <person name="Fulton B."/>
            <person name="Courtney L."/>
            <person name="Fronick C."/>
            <person name="Harrison M."/>
            <person name="Strong C."/>
            <person name="Farmer C."/>
            <person name="Delahaunty K."/>
            <person name="Markovic C."/>
            <person name="Hall O."/>
            <person name="Minx P."/>
            <person name="Tomlinson C."/>
            <person name="Mitreva M."/>
            <person name="Nelson J."/>
            <person name="Hou S."/>
            <person name="Wollam A."/>
            <person name="Pepin K.H."/>
            <person name="Johnson M."/>
            <person name="Bhonagiri V."/>
            <person name="Zhang X."/>
            <person name="Suruliraj S."/>
            <person name="Warren W."/>
            <person name="Chinwalla A."/>
            <person name="Mardis E.R."/>
            <person name="Wilson R.K."/>
        </authorList>
    </citation>
    <scope>NUCLEOTIDE SEQUENCE [LARGE SCALE GENOMIC DNA]</scope>
    <source>
        <strain evidence="1 2">ATCC 29220</strain>
    </source>
</reference>
<dbReference type="EMBL" id="ABWL02000009">
    <property type="protein sequence ID" value="EFE08088.1"/>
    <property type="molecule type" value="Genomic_DNA"/>
</dbReference>